<keyword evidence="3" id="KW-1185">Reference proteome</keyword>
<comment type="caution">
    <text evidence="2">The sequence shown here is derived from an EMBL/GenBank/DDBJ whole genome shotgun (WGS) entry which is preliminary data.</text>
</comment>
<gene>
    <name evidence="2" type="ORF">E2C01_053797</name>
</gene>
<dbReference type="Proteomes" id="UP000324222">
    <property type="component" value="Unassembled WGS sequence"/>
</dbReference>
<evidence type="ECO:0000256" key="1">
    <source>
        <dbReference type="SAM" id="MobiDB-lite"/>
    </source>
</evidence>
<accession>A0A5B7GQ61</accession>
<dbReference type="EMBL" id="VSRR010016858">
    <property type="protein sequence ID" value="MPC59769.1"/>
    <property type="molecule type" value="Genomic_DNA"/>
</dbReference>
<sequence length="65" mass="7562">MRRRAQLRCHSSKENDTRDLLITVRPLSQPIYSPISLIPRRFTHPAGRAEEHVHTRMARRAGSET</sequence>
<name>A0A5B7GQ61_PORTR</name>
<organism evidence="2 3">
    <name type="scientific">Portunus trituberculatus</name>
    <name type="common">Swimming crab</name>
    <name type="synonym">Neptunus trituberculatus</name>
    <dbReference type="NCBI Taxonomy" id="210409"/>
    <lineage>
        <taxon>Eukaryota</taxon>
        <taxon>Metazoa</taxon>
        <taxon>Ecdysozoa</taxon>
        <taxon>Arthropoda</taxon>
        <taxon>Crustacea</taxon>
        <taxon>Multicrustacea</taxon>
        <taxon>Malacostraca</taxon>
        <taxon>Eumalacostraca</taxon>
        <taxon>Eucarida</taxon>
        <taxon>Decapoda</taxon>
        <taxon>Pleocyemata</taxon>
        <taxon>Brachyura</taxon>
        <taxon>Eubrachyura</taxon>
        <taxon>Portunoidea</taxon>
        <taxon>Portunidae</taxon>
        <taxon>Portuninae</taxon>
        <taxon>Portunus</taxon>
    </lineage>
</organism>
<evidence type="ECO:0000313" key="2">
    <source>
        <dbReference type="EMBL" id="MPC59769.1"/>
    </source>
</evidence>
<reference evidence="2 3" key="1">
    <citation type="submission" date="2019-05" db="EMBL/GenBank/DDBJ databases">
        <title>Another draft genome of Portunus trituberculatus and its Hox gene families provides insights of decapod evolution.</title>
        <authorList>
            <person name="Jeong J.-H."/>
            <person name="Song I."/>
            <person name="Kim S."/>
            <person name="Choi T."/>
            <person name="Kim D."/>
            <person name="Ryu S."/>
            <person name="Kim W."/>
        </authorList>
    </citation>
    <scope>NUCLEOTIDE SEQUENCE [LARGE SCALE GENOMIC DNA]</scope>
    <source>
        <tissue evidence="2">Muscle</tissue>
    </source>
</reference>
<dbReference type="AlphaFoldDB" id="A0A5B7GQ61"/>
<proteinExistence type="predicted"/>
<feature type="region of interest" description="Disordered" evidence="1">
    <location>
        <begin position="46"/>
        <end position="65"/>
    </location>
</feature>
<evidence type="ECO:0000313" key="3">
    <source>
        <dbReference type="Proteomes" id="UP000324222"/>
    </source>
</evidence>
<protein>
    <submittedName>
        <fullName evidence="2">Uncharacterized protein</fullName>
    </submittedName>
</protein>